<name>A0A1M4V9U6_9BACL</name>
<dbReference type="RefSeq" id="WP_073153605.1">
    <property type="nucleotide sequence ID" value="NZ_FQVL01000002.1"/>
</dbReference>
<dbReference type="EMBL" id="FQVL01000002">
    <property type="protein sequence ID" value="SHE65702.1"/>
    <property type="molecule type" value="Genomic_DNA"/>
</dbReference>
<accession>A0A1M4V9U6</accession>
<reference evidence="1 2" key="1">
    <citation type="submission" date="2016-11" db="EMBL/GenBank/DDBJ databases">
        <authorList>
            <person name="Jaros S."/>
            <person name="Januszkiewicz K."/>
            <person name="Wedrychowicz H."/>
        </authorList>
    </citation>
    <scope>NUCLEOTIDE SEQUENCE [LARGE SCALE GENOMIC DNA]</scope>
    <source>
        <strain evidence="1 2">DSM 44666</strain>
    </source>
</reference>
<protein>
    <submittedName>
        <fullName evidence="1">Uncharacterized protein</fullName>
    </submittedName>
</protein>
<keyword evidence="2" id="KW-1185">Reference proteome</keyword>
<proteinExistence type="predicted"/>
<evidence type="ECO:0000313" key="1">
    <source>
        <dbReference type="EMBL" id="SHE65702.1"/>
    </source>
</evidence>
<evidence type="ECO:0000313" key="2">
    <source>
        <dbReference type="Proteomes" id="UP000184476"/>
    </source>
</evidence>
<dbReference type="AlphaFoldDB" id="A0A1M4V9U6"/>
<sequence>MKFVKVFTASCFEFAQLDANKWILQNKINAVGFDLYTSHTDFGSDYSIAVSYEAEEPDERPVEVYTQPIAPRSDLIMMEN</sequence>
<organism evidence="1 2">
    <name type="scientific">Seinonella peptonophila</name>
    <dbReference type="NCBI Taxonomy" id="112248"/>
    <lineage>
        <taxon>Bacteria</taxon>
        <taxon>Bacillati</taxon>
        <taxon>Bacillota</taxon>
        <taxon>Bacilli</taxon>
        <taxon>Bacillales</taxon>
        <taxon>Thermoactinomycetaceae</taxon>
        <taxon>Seinonella</taxon>
    </lineage>
</organism>
<gene>
    <name evidence="1" type="ORF">SAMN05444392_102252</name>
</gene>
<dbReference type="STRING" id="112248.SAMN05444392_102252"/>
<dbReference type="Proteomes" id="UP000184476">
    <property type="component" value="Unassembled WGS sequence"/>
</dbReference>